<comment type="caution">
    <text evidence="2">The sequence shown here is derived from an EMBL/GenBank/DDBJ whole genome shotgun (WGS) entry which is preliminary data.</text>
</comment>
<sequence length="143" mass="15977">MKRKRKAANFWFKLVVKTPLISIMLTLTIGLFVYYSLFVYQIDREFAADGSFSQSESGSYTLTLETNEAIGEETVTQIYWYSGARKYRAAFQAVIVKEGGATIIALPDSNEVITEFGVSDTLADELVKGSIVVGKERVIDKIK</sequence>
<name>A0A229NVF9_9BACL</name>
<proteinExistence type="predicted"/>
<keyword evidence="1" id="KW-1133">Transmembrane helix</keyword>
<evidence type="ECO:0000313" key="2">
    <source>
        <dbReference type="EMBL" id="OXM13896.1"/>
    </source>
</evidence>
<evidence type="ECO:0000313" key="3">
    <source>
        <dbReference type="Proteomes" id="UP000215145"/>
    </source>
</evidence>
<evidence type="ECO:0000256" key="1">
    <source>
        <dbReference type="SAM" id="Phobius"/>
    </source>
</evidence>
<accession>A0A229NVF9</accession>
<keyword evidence="3" id="KW-1185">Reference proteome</keyword>
<keyword evidence="1" id="KW-0812">Transmembrane</keyword>
<feature type="transmembrane region" description="Helical" evidence="1">
    <location>
        <begin position="20"/>
        <end position="40"/>
    </location>
</feature>
<dbReference type="RefSeq" id="WP_089524722.1">
    <property type="nucleotide sequence ID" value="NZ_NMUQ01000002.1"/>
</dbReference>
<dbReference type="AlphaFoldDB" id="A0A229NVF9"/>
<organism evidence="2 3">
    <name type="scientific">Paenibacillus herberti</name>
    <dbReference type="NCBI Taxonomy" id="1619309"/>
    <lineage>
        <taxon>Bacteria</taxon>
        <taxon>Bacillati</taxon>
        <taxon>Bacillota</taxon>
        <taxon>Bacilli</taxon>
        <taxon>Bacillales</taxon>
        <taxon>Paenibacillaceae</taxon>
        <taxon>Paenibacillus</taxon>
    </lineage>
</organism>
<keyword evidence="1" id="KW-0472">Membrane</keyword>
<dbReference type="EMBL" id="NMUQ01000002">
    <property type="protein sequence ID" value="OXM13896.1"/>
    <property type="molecule type" value="Genomic_DNA"/>
</dbReference>
<dbReference type="Proteomes" id="UP000215145">
    <property type="component" value="Unassembled WGS sequence"/>
</dbReference>
<protein>
    <submittedName>
        <fullName evidence="2">Uncharacterized protein</fullName>
    </submittedName>
</protein>
<gene>
    <name evidence="2" type="ORF">CGZ75_12845</name>
</gene>
<reference evidence="2 3" key="1">
    <citation type="submission" date="2017-07" db="EMBL/GenBank/DDBJ databases">
        <title>Paenibacillus herberti R33 genome sequencing and assembly.</title>
        <authorList>
            <person name="Su W."/>
        </authorList>
    </citation>
    <scope>NUCLEOTIDE SEQUENCE [LARGE SCALE GENOMIC DNA]</scope>
    <source>
        <strain evidence="2 3">R33</strain>
    </source>
</reference>